<accession>A0AAU6Q3C2</accession>
<sequence length="627" mass="70503">MTTFHPLQAEQWALKHFGAVDLGDRRRNQRAVRIAQGMASRSGKSIPKLFDRRADVKAAYTFMSRKEATPERLQTPHRNHVRAALGQAGTFLLLEDSSEFIWSRHQETPGLGRTGDLRSPVRQGFTLHTTLAVKWQKPHQQSGQRLPVQVLGILDQEYYLRQPAPTASESDAERRQRENKESALWTRATERIGKGPDDQDVRWVRVCDRGADIEVFMRGVIAQGQGFVVRAAQNRRLLDPNARTRECIGHVFEAARAASPLGSYTIDLRGRKGQKARAAHVEVSVVRAYLWPTPMAGGQGKPRQEGIRVSIVRVAEKPSDDVKEPLEWMLLTDADIETFEEAHEVALQYQARWLVEEFHKGLKTGLGAERLQLEAGQRLKAMISMMSVVATRLLALREDSRERPNDPAQSAGLSAVELQVLSKVLKRQLKTVQDVILALGRLGGHMNRKSDGLPGWQALWEGMNMLQVYVEGYKSLSGKSRSEWGDLPPDDEAGDQLDKSHVMACLFLPPNQKSSESIEPTVAHLHNPATWGMTLRITRWRQRCCLRRFLRDMRCQCVLFCDFATACGVVTTIQYQMPLFLSTEDWHSNDNPFKHCTQHFAVVTVGTTERNGEGNAFGIGQKVALGS</sequence>
<gene>
    <name evidence="3" type="ORF">WDJ50_01560</name>
</gene>
<dbReference type="NCBIfam" id="NF033590">
    <property type="entry name" value="transpos_IS4_3"/>
    <property type="match status" value="1"/>
</dbReference>
<dbReference type="InterPro" id="IPR014737">
    <property type="entry name" value="Transposase_Tn5-like_C"/>
</dbReference>
<dbReference type="Gene3D" id="1.10.740.10">
    <property type="entry name" value="Transferase Inhibitor Protein From Tn5, Chain"/>
    <property type="match status" value="1"/>
</dbReference>
<dbReference type="PANTHER" id="PTHR37319">
    <property type="entry name" value="TRANSPOSASE"/>
    <property type="match status" value="1"/>
</dbReference>
<dbReference type="SUPFAM" id="SSF53098">
    <property type="entry name" value="Ribonuclease H-like"/>
    <property type="match status" value="1"/>
</dbReference>
<dbReference type="InterPro" id="IPR014735">
    <property type="entry name" value="Transposase_Tn5-like_N"/>
</dbReference>
<dbReference type="InterPro" id="IPR012337">
    <property type="entry name" value="RNaseH-like_sf"/>
</dbReference>
<dbReference type="RefSeq" id="WP_339096009.1">
    <property type="nucleotide sequence ID" value="NZ_CP149782.1"/>
</dbReference>
<reference evidence="3" key="1">
    <citation type="submission" date="2024-03" db="EMBL/GenBank/DDBJ databases">
        <title>Deinococcus weizhi sp. nov., isolated from human skin.</title>
        <authorList>
            <person name="Wei Z."/>
            <person name="Tian F."/>
            <person name="Yang C."/>
            <person name="Xin L.T."/>
            <person name="Wen Z.J."/>
            <person name="Lan K.C."/>
            <person name="Yu L."/>
            <person name="Zhe W."/>
            <person name="Dan F.D."/>
            <person name="Jun W."/>
            <person name="Rui Z."/>
            <person name="Yong X.J."/>
            <person name="Ting Y."/>
            <person name="Wei X."/>
            <person name="Xu Z.G."/>
            <person name="Xin Z."/>
            <person name="Dong F.G."/>
            <person name="Ni X.M."/>
            <person name="Zheng M.G."/>
            <person name="Chun Y."/>
            <person name="Qian W.X."/>
        </authorList>
    </citation>
    <scope>NUCLEOTIDE SEQUENCE</scope>
    <source>
        <strain evidence="3">VB142</strain>
    </source>
</reference>
<protein>
    <submittedName>
        <fullName evidence="3">IS4 family transposase</fullName>
    </submittedName>
</protein>
<name>A0AAU6Q3C2_9DEIO</name>
<proteinExistence type="predicted"/>
<dbReference type="InterPro" id="IPR047768">
    <property type="entry name" value="Tn5p-like"/>
</dbReference>
<dbReference type="InterPro" id="IPR003201">
    <property type="entry name" value="Transposase_Tn5"/>
</dbReference>
<dbReference type="AlphaFoldDB" id="A0AAU6Q3C2"/>
<feature type="domain" description="Transposase Tn5-like N-terminal" evidence="2">
    <location>
        <begin position="10"/>
        <end position="65"/>
    </location>
</feature>
<dbReference type="PANTHER" id="PTHR37319:SF1">
    <property type="entry name" value="TRANSPOSASE TN5 DIMERISATION DOMAIN-CONTAINING PROTEIN"/>
    <property type="match status" value="1"/>
</dbReference>
<evidence type="ECO:0000259" key="1">
    <source>
        <dbReference type="Pfam" id="PF02281"/>
    </source>
</evidence>
<dbReference type="InterPro" id="IPR038215">
    <property type="entry name" value="TN5-like_N_sf"/>
</dbReference>
<dbReference type="Pfam" id="PF02281">
    <property type="entry name" value="Dimer_Tnp_Tn5"/>
    <property type="match status" value="1"/>
</dbReference>
<feature type="domain" description="Transposase Tn5 dimerisation" evidence="1">
    <location>
        <begin position="423"/>
        <end position="475"/>
    </location>
</feature>
<dbReference type="Pfam" id="PF14706">
    <property type="entry name" value="Tnp_DNA_bind"/>
    <property type="match status" value="1"/>
</dbReference>
<dbReference type="EMBL" id="CP149782">
    <property type="protein sequence ID" value="WYF44829.1"/>
    <property type="molecule type" value="Genomic_DNA"/>
</dbReference>
<evidence type="ECO:0000259" key="2">
    <source>
        <dbReference type="Pfam" id="PF14706"/>
    </source>
</evidence>
<evidence type="ECO:0000313" key="3">
    <source>
        <dbReference type="EMBL" id="WYF44829.1"/>
    </source>
</evidence>
<dbReference type="Gene3D" id="1.10.246.40">
    <property type="entry name" value="Tn5 transposase, domain 1"/>
    <property type="match status" value="1"/>
</dbReference>
<dbReference type="InterPro" id="IPR054836">
    <property type="entry name" value="Tn5_transposase"/>
</dbReference>
<organism evidence="3">
    <name type="scientific">Deinococcus sp. VB142</name>
    <dbReference type="NCBI Taxonomy" id="3112952"/>
    <lineage>
        <taxon>Bacteria</taxon>
        <taxon>Thermotogati</taxon>
        <taxon>Deinococcota</taxon>
        <taxon>Deinococci</taxon>
        <taxon>Deinococcales</taxon>
        <taxon>Deinococcaceae</taxon>
        <taxon>Deinococcus</taxon>
    </lineage>
</organism>
<dbReference type="Gene3D" id="3.90.350.10">
    <property type="entry name" value="Transposase Inhibitor Protein From Tn5, Chain A, domain 1"/>
    <property type="match status" value="1"/>
</dbReference>